<evidence type="ECO:0000313" key="1">
    <source>
        <dbReference type="EMBL" id="EEF58310.1"/>
    </source>
</evidence>
<dbReference type="STRING" id="320771.Cflav_PD1038"/>
<protein>
    <submittedName>
        <fullName evidence="1">Uncharacterized protein</fullName>
    </submittedName>
</protein>
<evidence type="ECO:0000313" key="2">
    <source>
        <dbReference type="Proteomes" id="UP000003688"/>
    </source>
</evidence>
<sequence>MSYANPVTPDHPLCGTWIALCPDDSCDPPRTQYTISVVEEQFRVTGIDPEDGEEFVIYDVGYDGESIHFVSLMPSTGRTGRNWMRIVDKDKVEFRFTFTERELWVRKPFAPKVISSNDA</sequence>
<dbReference type="AlphaFoldDB" id="B9XPH0"/>
<dbReference type="RefSeq" id="WP_007417706.1">
    <property type="nucleotide sequence ID" value="NZ_ABOX02000046.1"/>
</dbReference>
<organism evidence="1 2">
    <name type="scientific">Pedosphaera parvula (strain Ellin514)</name>
    <dbReference type="NCBI Taxonomy" id="320771"/>
    <lineage>
        <taxon>Bacteria</taxon>
        <taxon>Pseudomonadati</taxon>
        <taxon>Verrucomicrobiota</taxon>
        <taxon>Pedosphaerae</taxon>
        <taxon>Pedosphaerales</taxon>
        <taxon>Pedosphaeraceae</taxon>
        <taxon>Pedosphaera</taxon>
    </lineage>
</organism>
<dbReference type="Proteomes" id="UP000003688">
    <property type="component" value="Unassembled WGS sequence"/>
</dbReference>
<reference evidence="1 2" key="1">
    <citation type="journal article" date="2011" name="J. Bacteriol.">
        <title>Genome sequence of 'Pedosphaera parvula' Ellin514, an aerobic Verrucomicrobial isolate from pasture soil.</title>
        <authorList>
            <person name="Kant R."/>
            <person name="van Passel M.W."/>
            <person name="Sangwan P."/>
            <person name="Palva A."/>
            <person name="Lucas S."/>
            <person name="Copeland A."/>
            <person name="Lapidus A."/>
            <person name="Glavina Del Rio T."/>
            <person name="Dalin E."/>
            <person name="Tice H."/>
            <person name="Bruce D."/>
            <person name="Goodwin L."/>
            <person name="Pitluck S."/>
            <person name="Chertkov O."/>
            <person name="Larimer F.W."/>
            <person name="Land M.L."/>
            <person name="Hauser L."/>
            <person name="Brettin T.S."/>
            <person name="Detter J.C."/>
            <person name="Han S."/>
            <person name="de Vos W.M."/>
            <person name="Janssen P.H."/>
            <person name="Smidt H."/>
        </authorList>
    </citation>
    <scope>NUCLEOTIDE SEQUENCE [LARGE SCALE GENOMIC DNA]</scope>
    <source>
        <strain evidence="1 2">Ellin514</strain>
    </source>
</reference>
<name>B9XPH0_PEDPL</name>
<gene>
    <name evidence="1" type="ORF">Cflav_PD1038</name>
</gene>
<dbReference type="EMBL" id="ABOX02000046">
    <property type="protein sequence ID" value="EEF58310.1"/>
    <property type="molecule type" value="Genomic_DNA"/>
</dbReference>
<proteinExistence type="predicted"/>
<keyword evidence="2" id="KW-1185">Reference proteome</keyword>
<comment type="caution">
    <text evidence="1">The sequence shown here is derived from an EMBL/GenBank/DDBJ whole genome shotgun (WGS) entry which is preliminary data.</text>
</comment>
<accession>B9XPH0</accession>
<dbReference type="OrthoDB" id="8449926at2"/>